<feature type="domain" description="PAC" evidence="9">
    <location>
        <begin position="165"/>
        <end position="218"/>
    </location>
</feature>
<proteinExistence type="predicted"/>
<keyword evidence="6" id="KW-0175">Coiled coil</keyword>
<dbReference type="InterPro" id="IPR025943">
    <property type="entry name" value="Sigma_54_int_dom_ATP-bd_2"/>
</dbReference>
<dbReference type="NCBIfam" id="TIGR00229">
    <property type="entry name" value="sensory_box"/>
    <property type="match status" value="1"/>
</dbReference>
<dbReference type="GO" id="GO:0006355">
    <property type="term" value="P:regulation of DNA-templated transcription"/>
    <property type="evidence" value="ECO:0007669"/>
    <property type="project" value="InterPro"/>
</dbReference>
<sequence>MNLEHIFQKTKLDQFINNLAVPAFLYNSKGRIVHQNKAGQVEEMTNIIEKIENLLLHGEKETKFEDGVIKVLNFGETALFLIIMDLGLENKPDFSYLYSPEVETILNTINDGIYISDDKGFTLLVNHKYSEMTGIKVEEVRGRHIAELVFDGYFDSSVTLEVLSKKAKVSVLQKTKEQEQVWLVNGNPVMDENGLISLIINSVYDMTALNQLRQNLKKQEQINSHQQKEINRLKSKVRDVPFLLGHSSQMKEVKRKISKLAEIDSTVLIIGETGSGKNVAARAIHELSSRCSEPFIEVNCGAIPEHLIESELFGYVEGSFTGAIRGGKKGLIESAQKGTIFLDEVGELPLALQVKLLTFLQDKKIRKIGGVSSTEIDVRVIAATNRKLEELVVERQFREDLYYRLSVVPVAMPPLRRINEDIEIFSEYFLQKYNSQYGKALSFNKNAYYYLRNYTWPGNVRELQHLIEQLVVLSEKEIIEGADLPEHIKFSTLHSKVKEQGLQQIMDDVEREIIINKWKEIQDLNQLAKSLQIHRTTLMRKLNKLNIHLT</sequence>
<dbReference type="SUPFAM" id="SSF55785">
    <property type="entry name" value="PYP-like sensor domain (PAS domain)"/>
    <property type="match status" value="1"/>
</dbReference>
<dbReference type="PROSITE" id="PS50113">
    <property type="entry name" value="PAC"/>
    <property type="match status" value="1"/>
</dbReference>
<keyword evidence="2" id="KW-0067">ATP-binding</keyword>
<feature type="domain" description="Sigma-54 factor interaction" evidence="7">
    <location>
        <begin position="243"/>
        <end position="472"/>
    </location>
</feature>
<evidence type="ECO:0000259" key="9">
    <source>
        <dbReference type="PROSITE" id="PS50113"/>
    </source>
</evidence>
<evidence type="ECO:0000256" key="4">
    <source>
        <dbReference type="ARBA" id="ARBA00023125"/>
    </source>
</evidence>
<dbReference type="GO" id="GO:0003677">
    <property type="term" value="F:DNA binding"/>
    <property type="evidence" value="ECO:0007669"/>
    <property type="project" value="UniProtKB-KW"/>
</dbReference>
<accession>A0A5D4RG26</accession>
<dbReference type="PROSITE" id="PS50045">
    <property type="entry name" value="SIGMA54_INTERACT_4"/>
    <property type="match status" value="1"/>
</dbReference>
<dbReference type="InterPro" id="IPR013767">
    <property type="entry name" value="PAS_fold"/>
</dbReference>
<dbReference type="CDD" id="cd00130">
    <property type="entry name" value="PAS"/>
    <property type="match status" value="1"/>
</dbReference>
<evidence type="ECO:0000256" key="3">
    <source>
        <dbReference type="ARBA" id="ARBA00023015"/>
    </source>
</evidence>
<feature type="domain" description="PAS" evidence="8">
    <location>
        <begin position="98"/>
        <end position="149"/>
    </location>
</feature>
<dbReference type="InterPro" id="IPR035965">
    <property type="entry name" value="PAS-like_dom_sf"/>
</dbReference>
<dbReference type="SUPFAM" id="SSF46689">
    <property type="entry name" value="Homeodomain-like"/>
    <property type="match status" value="1"/>
</dbReference>
<dbReference type="GO" id="GO:0005524">
    <property type="term" value="F:ATP binding"/>
    <property type="evidence" value="ECO:0007669"/>
    <property type="project" value="UniProtKB-KW"/>
</dbReference>
<dbReference type="Gene3D" id="1.10.8.60">
    <property type="match status" value="1"/>
</dbReference>
<dbReference type="InterPro" id="IPR000014">
    <property type="entry name" value="PAS"/>
</dbReference>
<dbReference type="SUPFAM" id="SSF52540">
    <property type="entry name" value="P-loop containing nucleoside triphosphate hydrolases"/>
    <property type="match status" value="1"/>
</dbReference>
<dbReference type="PROSITE" id="PS50112">
    <property type="entry name" value="PAS"/>
    <property type="match status" value="1"/>
</dbReference>
<evidence type="ECO:0000256" key="2">
    <source>
        <dbReference type="ARBA" id="ARBA00022840"/>
    </source>
</evidence>
<dbReference type="InterPro" id="IPR002078">
    <property type="entry name" value="Sigma_54_int"/>
</dbReference>
<dbReference type="Proteomes" id="UP000322139">
    <property type="component" value="Unassembled WGS sequence"/>
</dbReference>
<dbReference type="AlphaFoldDB" id="A0A5D4RG26"/>
<evidence type="ECO:0000259" key="8">
    <source>
        <dbReference type="PROSITE" id="PS50112"/>
    </source>
</evidence>
<dbReference type="SMART" id="SM00091">
    <property type="entry name" value="PAS"/>
    <property type="match status" value="1"/>
</dbReference>
<protein>
    <submittedName>
        <fullName evidence="10">PAS domain-containing protein</fullName>
    </submittedName>
</protein>
<comment type="caution">
    <text evidence="10">The sequence shown here is derived from an EMBL/GenBank/DDBJ whole genome shotgun (WGS) entry which is preliminary data.</text>
</comment>
<dbReference type="Pfam" id="PF00989">
    <property type="entry name" value="PAS"/>
    <property type="match status" value="1"/>
</dbReference>
<dbReference type="EMBL" id="VTER01000003">
    <property type="protein sequence ID" value="TYS50375.1"/>
    <property type="molecule type" value="Genomic_DNA"/>
</dbReference>
<gene>
    <name evidence="10" type="ORF">FZD51_07500</name>
</gene>
<dbReference type="SMART" id="SM00382">
    <property type="entry name" value="AAA"/>
    <property type="match status" value="1"/>
</dbReference>
<dbReference type="Gene3D" id="3.40.50.300">
    <property type="entry name" value="P-loop containing nucleotide triphosphate hydrolases"/>
    <property type="match status" value="1"/>
</dbReference>
<feature type="coiled-coil region" evidence="6">
    <location>
        <begin position="209"/>
        <end position="236"/>
    </location>
</feature>
<evidence type="ECO:0000313" key="10">
    <source>
        <dbReference type="EMBL" id="TYS50375.1"/>
    </source>
</evidence>
<dbReference type="Gene3D" id="3.30.450.20">
    <property type="entry name" value="PAS domain"/>
    <property type="match status" value="1"/>
</dbReference>
<dbReference type="InterPro" id="IPR025944">
    <property type="entry name" value="Sigma_54_int_dom_CS"/>
</dbReference>
<dbReference type="Pfam" id="PF00158">
    <property type="entry name" value="Sigma54_activat"/>
    <property type="match status" value="1"/>
</dbReference>
<dbReference type="RefSeq" id="WP_148974177.1">
    <property type="nucleotide sequence ID" value="NZ_JBNILB010000010.1"/>
</dbReference>
<keyword evidence="4" id="KW-0238">DNA-binding</keyword>
<dbReference type="InterPro" id="IPR009057">
    <property type="entry name" value="Homeodomain-like_sf"/>
</dbReference>
<dbReference type="InterPro" id="IPR003593">
    <property type="entry name" value="AAA+_ATPase"/>
</dbReference>
<dbReference type="FunFam" id="3.40.50.300:FF:000006">
    <property type="entry name" value="DNA-binding transcriptional regulator NtrC"/>
    <property type="match status" value="1"/>
</dbReference>
<dbReference type="InterPro" id="IPR058031">
    <property type="entry name" value="AAA_lid_NorR"/>
</dbReference>
<evidence type="ECO:0000259" key="7">
    <source>
        <dbReference type="PROSITE" id="PS50045"/>
    </source>
</evidence>
<evidence type="ECO:0000256" key="1">
    <source>
        <dbReference type="ARBA" id="ARBA00022741"/>
    </source>
</evidence>
<keyword evidence="1" id="KW-0547">Nucleotide-binding</keyword>
<dbReference type="CDD" id="cd00009">
    <property type="entry name" value="AAA"/>
    <property type="match status" value="1"/>
</dbReference>
<dbReference type="PROSITE" id="PS00688">
    <property type="entry name" value="SIGMA54_INTERACT_3"/>
    <property type="match status" value="1"/>
</dbReference>
<keyword evidence="3" id="KW-0805">Transcription regulation</keyword>
<name>A0A5D4RG26_9BACI</name>
<dbReference type="Pfam" id="PF25601">
    <property type="entry name" value="AAA_lid_14"/>
    <property type="match status" value="1"/>
</dbReference>
<evidence type="ECO:0000256" key="6">
    <source>
        <dbReference type="SAM" id="Coils"/>
    </source>
</evidence>
<dbReference type="PANTHER" id="PTHR32071:SF57">
    <property type="entry name" value="C4-DICARBOXYLATE TRANSPORT TRANSCRIPTIONAL REGULATORY PROTEIN DCTD"/>
    <property type="match status" value="1"/>
</dbReference>
<dbReference type="Gene3D" id="1.10.10.60">
    <property type="entry name" value="Homeodomain-like"/>
    <property type="match status" value="1"/>
</dbReference>
<dbReference type="PROSITE" id="PS00676">
    <property type="entry name" value="SIGMA54_INTERACT_2"/>
    <property type="match status" value="1"/>
</dbReference>
<reference evidence="10 11" key="1">
    <citation type="submission" date="2019-08" db="EMBL/GenBank/DDBJ databases">
        <title>Bacillus genomes from the desert of Cuatro Cienegas, Coahuila.</title>
        <authorList>
            <person name="Olmedo-Alvarez G."/>
        </authorList>
    </citation>
    <scope>NUCLEOTIDE SEQUENCE [LARGE SCALE GENOMIC DNA]</scope>
    <source>
        <strain evidence="10 11">CH446_14T</strain>
    </source>
</reference>
<keyword evidence="5" id="KW-0804">Transcription</keyword>
<dbReference type="InterPro" id="IPR027417">
    <property type="entry name" value="P-loop_NTPase"/>
</dbReference>
<dbReference type="PANTHER" id="PTHR32071">
    <property type="entry name" value="TRANSCRIPTIONAL REGULATORY PROTEIN"/>
    <property type="match status" value="1"/>
</dbReference>
<evidence type="ECO:0000313" key="11">
    <source>
        <dbReference type="Proteomes" id="UP000322139"/>
    </source>
</evidence>
<dbReference type="InterPro" id="IPR000700">
    <property type="entry name" value="PAS-assoc_C"/>
</dbReference>
<evidence type="ECO:0000256" key="5">
    <source>
        <dbReference type="ARBA" id="ARBA00023163"/>
    </source>
</evidence>
<organism evidence="10 11">
    <name type="scientific">Bacillus infantis</name>
    <dbReference type="NCBI Taxonomy" id="324767"/>
    <lineage>
        <taxon>Bacteria</taxon>
        <taxon>Bacillati</taxon>
        <taxon>Bacillota</taxon>
        <taxon>Bacilli</taxon>
        <taxon>Bacillales</taxon>
        <taxon>Bacillaceae</taxon>
        <taxon>Bacillus</taxon>
    </lineage>
</organism>